<dbReference type="OMA" id="QGWGQIR"/>
<feature type="domain" description="CMP/dCMP-type deaminase" evidence="1">
    <location>
        <begin position="18"/>
        <end position="159"/>
    </location>
</feature>
<dbReference type="InterPro" id="IPR002125">
    <property type="entry name" value="CMP_dCMP_dom"/>
</dbReference>
<dbReference type="HOGENOM" id="CLU_025810_0_0_1"/>
<gene>
    <name evidence="2" type="ORF">SEPMUDRAFT_17887</name>
</gene>
<dbReference type="PANTHER" id="PTHR11079">
    <property type="entry name" value="CYTOSINE DEAMINASE FAMILY MEMBER"/>
    <property type="match status" value="1"/>
</dbReference>
<evidence type="ECO:0000259" key="1">
    <source>
        <dbReference type="PROSITE" id="PS51747"/>
    </source>
</evidence>
<dbReference type="eggNOG" id="ENOG502S2HJ">
    <property type="taxonomic scope" value="Eukaryota"/>
</dbReference>
<dbReference type="Pfam" id="PF00383">
    <property type="entry name" value="dCMP_cyt_deam_1"/>
    <property type="match status" value="1"/>
</dbReference>
<dbReference type="PANTHER" id="PTHR11079:SF203">
    <property type="entry name" value="CMP_DCMP-TYPE DEAMINASE DOMAIN-CONTAINING PROTEIN"/>
    <property type="match status" value="1"/>
</dbReference>
<organism evidence="2 3">
    <name type="scientific">Sphaerulina musiva (strain SO2202)</name>
    <name type="common">Poplar stem canker fungus</name>
    <name type="synonym">Septoria musiva</name>
    <dbReference type="NCBI Taxonomy" id="692275"/>
    <lineage>
        <taxon>Eukaryota</taxon>
        <taxon>Fungi</taxon>
        <taxon>Dikarya</taxon>
        <taxon>Ascomycota</taxon>
        <taxon>Pezizomycotina</taxon>
        <taxon>Dothideomycetes</taxon>
        <taxon>Dothideomycetidae</taxon>
        <taxon>Mycosphaerellales</taxon>
        <taxon>Mycosphaerellaceae</taxon>
        <taxon>Sphaerulina</taxon>
    </lineage>
</organism>
<reference evidence="2 3" key="1">
    <citation type="journal article" date="2012" name="PLoS Pathog.">
        <title>Diverse lifestyles and strategies of plant pathogenesis encoded in the genomes of eighteen Dothideomycetes fungi.</title>
        <authorList>
            <person name="Ohm R.A."/>
            <person name="Feau N."/>
            <person name="Henrissat B."/>
            <person name="Schoch C.L."/>
            <person name="Horwitz B.A."/>
            <person name="Barry K.W."/>
            <person name="Condon B.J."/>
            <person name="Copeland A.C."/>
            <person name="Dhillon B."/>
            <person name="Glaser F."/>
            <person name="Hesse C.N."/>
            <person name="Kosti I."/>
            <person name="LaButti K."/>
            <person name="Lindquist E.A."/>
            <person name="Lucas S."/>
            <person name="Salamov A.A."/>
            <person name="Bradshaw R.E."/>
            <person name="Ciuffetti L."/>
            <person name="Hamelin R.C."/>
            <person name="Kema G.H.J."/>
            <person name="Lawrence C."/>
            <person name="Scott J.A."/>
            <person name="Spatafora J.W."/>
            <person name="Turgeon B.G."/>
            <person name="de Wit P.J.G.M."/>
            <person name="Zhong S."/>
            <person name="Goodwin S.B."/>
            <person name="Grigoriev I.V."/>
        </authorList>
    </citation>
    <scope>NUCLEOTIDE SEQUENCE [LARGE SCALE GENOMIC DNA]</scope>
    <source>
        <strain evidence="2 3">SO2202</strain>
    </source>
</reference>
<accession>N1QGA7</accession>
<dbReference type="PROSITE" id="PS51747">
    <property type="entry name" value="CYT_DCMP_DEAMINASES_2"/>
    <property type="match status" value="1"/>
</dbReference>
<dbReference type="InterPro" id="IPR016193">
    <property type="entry name" value="Cytidine_deaminase-like"/>
</dbReference>
<dbReference type="Gene3D" id="3.40.140.10">
    <property type="entry name" value="Cytidine Deaminase, domain 2"/>
    <property type="match status" value="1"/>
</dbReference>
<keyword evidence="3" id="KW-1185">Reference proteome</keyword>
<feature type="non-terminal residue" evidence="2">
    <location>
        <position position="201"/>
    </location>
</feature>
<dbReference type="SUPFAM" id="SSF53927">
    <property type="entry name" value="Cytidine deaminase-like"/>
    <property type="match status" value="1"/>
</dbReference>
<dbReference type="AlphaFoldDB" id="N1QGA7"/>
<dbReference type="Proteomes" id="UP000016931">
    <property type="component" value="Unassembled WGS sequence"/>
</dbReference>
<dbReference type="GO" id="GO:0002100">
    <property type="term" value="P:tRNA wobble adenosine to inosine editing"/>
    <property type="evidence" value="ECO:0007669"/>
    <property type="project" value="TreeGrafter"/>
</dbReference>
<dbReference type="GO" id="GO:0052717">
    <property type="term" value="F:tRNA-specific adenosine-34 deaminase activity"/>
    <property type="evidence" value="ECO:0007669"/>
    <property type="project" value="TreeGrafter"/>
</dbReference>
<evidence type="ECO:0000313" key="2">
    <source>
        <dbReference type="EMBL" id="EMF10867.1"/>
    </source>
</evidence>
<dbReference type="STRING" id="692275.N1QGA7"/>
<dbReference type="RefSeq" id="XP_016758988.1">
    <property type="nucleotide sequence ID" value="XM_016908301.1"/>
</dbReference>
<name>N1QGA7_SPHMS</name>
<dbReference type="GeneID" id="27905438"/>
<dbReference type="CDD" id="cd01285">
    <property type="entry name" value="nucleoside_deaminase"/>
    <property type="match status" value="1"/>
</dbReference>
<evidence type="ECO:0000313" key="3">
    <source>
        <dbReference type="Proteomes" id="UP000016931"/>
    </source>
</evidence>
<dbReference type="OrthoDB" id="408702at2759"/>
<sequence>QQQPIADSRLTLNGIPYSTRAYWMRKANQALSDLVSPCPFGAFGTVIVNHTANTGLGDLVCIGVNSIASTGNPIMHGEISAISNCTQILSSPLGPYNFTLTQTSTAFSQLSLYTNAESCPMCASAIRWAGFKEYIYGTSIDTLIEKGWRQIRISSREVFEKAWEVQGAGTRFIGGVLGNETDGFFGWQFDPEGRCPEGCGR</sequence>
<protein>
    <submittedName>
        <fullName evidence="2">Cytidine deaminase-like protein</fullName>
    </submittedName>
</protein>
<proteinExistence type="predicted"/>
<dbReference type="EMBL" id="KB456267">
    <property type="protein sequence ID" value="EMF10867.1"/>
    <property type="molecule type" value="Genomic_DNA"/>
</dbReference>
<feature type="non-terminal residue" evidence="2">
    <location>
        <position position="1"/>
    </location>
</feature>